<comment type="caution">
    <text evidence="2">The sequence shown here is derived from an EMBL/GenBank/DDBJ whole genome shotgun (WGS) entry which is preliminary data.</text>
</comment>
<feature type="transmembrane region" description="Helical" evidence="1">
    <location>
        <begin position="176"/>
        <end position="194"/>
    </location>
</feature>
<proteinExistence type="predicted"/>
<reference evidence="2 3" key="1">
    <citation type="submission" date="2016-03" db="EMBL/GenBank/DDBJ databases">
        <title>Whole genome sequencing of Grifola frondosa 9006-11.</title>
        <authorList>
            <person name="Min B."/>
            <person name="Park H."/>
            <person name="Kim J.-G."/>
            <person name="Cho H."/>
            <person name="Oh Y.-L."/>
            <person name="Kong W.-S."/>
            <person name="Choi I.-G."/>
        </authorList>
    </citation>
    <scope>NUCLEOTIDE SEQUENCE [LARGE SCALE GENOMIC DNA]</scope>
    <source>
        <strain evidence="2 3">9006-11</strain>
    </source>
</reference>
<accession>A0A1C7LXS9</accession>
<evidence type="ECO:0000313" key="3">
    <source>
        <dbReference type="Proteomes" id="UP000092993"/>
    </source>
</evidence>
<feature type="transmembrane region" description="Helical" evidence="1">
    <location>
        <begin position="206"/>
        <end position="231"/>
    </location>
</feature>
<dbReference type="EMBL" id="LUGG01000015">
    <property type="protein sequence ID" value="OBZ69525.1"/>
    <property type="molecule type" value="Genomic_DNA"/>
</dbReference>
<evidence type="ECO:0000256" key="1">
    <source>
        <dbReference type="SAM" id="Phobius"/>
    </source>
</evidence>
<keyword evidence="1" id="KW-0812">Transmembrane</keyword>
<sequence>MEVAMPNTHMSSLRNDNRFPFPTSLRHYFATYLPCGSSFFPRVSSLCPLVIVSSMQFDYFEETIGAMRRKLNCIRHLSFSSSTLSETGSVDLEPESPTIARTIPNSRAIGSRALSLASWLAFQIYYHCLLLHFPPEFHISLLAPFDDHVQTPPLSDDIFQDRWSFFLCMLLKQWKILTAICGGLLSTSVALLQVSDISQNPLTNAFAIISMVCALTGLLLGLVHFFTLYNVQNALLWIQDAAQLGWRSVSALLAAPAAWLAWSAIAFLALILAYVWRAPELLNNSDNAAVAAGSGDNFISILVARLVITAVVLIGMTHVTVVTRTVTKLGSGGEQRVTV</sequence>
<keyword evidence="1" id="KW-1133">Transmembrane helix</keyword>
<feature type="transmembrane region" description="Helical" evidence="1">
    <location>
        <begin position="297"/>
        <end position="321"/>
    </location>
</feature>
<keyword evidence="1" id="KW-0472">Membrane</keyword>
<feature type="transmembrane region" description="Helical" evidence="1">
    <location>
        <begin position="252"/>
        <end position="277"/>
    </location>
</feature>
<keyword evidence="3" id="KW-1185">Reference proteome</keyword>
<name>A0A1C7LXS9_GRIFR</name>
<evidence type="ECO:0000313" key="2">
    <source>
        <dbReference type="EMBL" id="OBZ69525.1"/>
    </source>
</evidence>
<protein>
    <submittedName>
        <fullName evidence="2">Uncharacterized protein</fullName>
    </submittedName>
</protein>
<dbReference type="Proteomes" id="UP000092993">
    <property type="component" value="Unassembled WGS sequence"/>
</dbReference>
<organism evidence="2 3">
    <name type="scientific">Grifola frondosa</name>
    <name type="common">Maitake</name>
    <name type="synonym">Polyporus frondosus</name>
    <dbReference type="NCBI Taxonomy" id="5627"/>
    <lineage>
        <taxon>Eukaryota</taxon>
        <taxon>Fungi</taxon>
        <taxon>Dikarya</taxon>
        <taxon>Basidiomycota</taxon>
        <taxon>Agaricomycotina</taxon>
        <taxon>Agaricomycetes</taxon>
        <taxon>Polyporales</taxon>
        <taxon>Grifolaceae</taxon>
        <taxon>Grifola</taxon>
    </lineage>
</organism>
<dbReference type="AlphaFoldDB" id="A0A1C7LXS9"/>
<gene>
    <name evidence="2" type="ORF">A0H81_10491</name>
</gene>